<evidence type="ECO:0000313" key="13">
    <source>
        <dbReference type="Proteomes" id="UP001230188"/>
    </source>
</evidence>
<comment type="similarity">
    <text evidence="2">Belongs to the eukaryotic-type primase large subunit family.</text>
</comment>
<keyword evidence="9" id="KW-0238">DNA-binding</keyword>
<feature type="region of interest" description="Disordered" evidence="10">
    <location>
        <begin position="1"/>
        <end position="27"/>
    </location>
</feature>
<dbReference type="GO" id="GO:0051539">
    <property type="term" value="F:4 iron, 4 sulfur cluster binding"/>
    <property type="evidence" value="ECO:0007669"/>
    <property type="project" value="UniProtKB-KW"/>
</dbReference>
<organism evidence="12 13">
    <name type="scientific">Chrysophaeum taylorii</name>
    <dbReference type="NCBI Taxonomy" id="2483200"/>
    <lineage>
        <taxon>Eukaryota</taxon>
        <taxon>Sar</taxon>
        <taxon>Stramenopiles</taxon>
        <taxon>Ochrophyta</taxon>
        <taxon>Pelagophyceae</taxon>
        <taxon>Pelagomonadales</taxon>
        <taxon>Pelagomonadaceae</taxon>
        <taxon>Chrysophaeum</taxon>
    </lineage>
</organism>
<evidence type="ECO:0000259" key="11">
    <source>
        <dbReference type="Pfam" id="PF04104"/>
    </source>
</evidence>
<reference evidence="12" key="1">
    <citation type="submission" date="2023-01" db="EMBL/GenBank/DDBJ databases">
        <title>Metagenome sequencing of chrysophaentin producing Chrysophaeum taylorii.</title>
        <authorList>
            <person name="Davison J."/>
            <person name="Bewley C."/>
        </authorList>
    </citation>
    <scope>NUCLEOTIDE SEQUENCE</scope>
    <source>
        <strain evidence="12">NIES-1699</strain>
    </source>
</reference>
<sequence length="427" mass="48287">MQVNTSSSSKNSSSSAKKAKVVAKEKVSMYSSPPRGEMSLDEFEEFAVDRLVILRMIDNLRVKGFFKTRELQQQVGPQLRKLADPRKDEISHFTLRLAHSRTEELRRWFLTQECALFRLRLEELGPTELEGFMQAPFDGETYRIPFTEALDLVSRREAKLERGVALVRPSKVRSIIVAKFRAGVSKGLAKASSYFGAAAADPRLAPLLNNVEKHDVSAPTTTGDETSGESITADQLDLLSKTSMPLCMRQTHDALRREHKLKHWGRVQYGLFLKAAGLSMEDQVRFFEQEFTKLVPHDQFHKEYAYGIRHRYGKEGKRTDYTPYGCLKIIMDFAPGPGEFHGCPYRHYSQDHLTALFGTLGLSPPQAAELRQLSKSHNYQIACQRHFEFLHPGAAAADQEISAGVGNHPNAFFKASRAYYDANNKKL</sequence>
<dbReference type="CDD" id="cd07322">
    <property type="entry name" value="PriL_PriS_Eukaryotic"/>
    <property type="match status" value="1"/>
</dbReference>
<dbReference type="PANTHER" id="PTHR10537">
    <property type="entry name" value="DNA PRIMASE LARGE SUBUNIT"/>
    <property type="match status" value="1"/>
</dbReference>
<keyword evidence="6" id="KW-0479">Metal-binding</keyword>
<dbReference type="InterPro" id="IPR058560">
    <property type="entry name" value="DNA_primase_C"/>
</dbReference>
<evidence type="ECO:0000256" key="1">
    <source>
        <dbReference type="ARBA" id="ARBA00001966"/>
    </source>
</evidence>
<keyword evidence="7" id="KW-0408">Iron</keyword>
<dbReference type="InterPro" id="IPR016558">
    <property type="entry name" value="DNA_primase_lsu_euk"/>
</dbReference>
<feature type="compositionally biased region" description="Low complexity" evidence="10">
    <location>
        <begin position="1"/>
        <end position="16"/>
    </location>
</feature>
<dbReference type="GO" id="GO:0006270">
    <property type="term" value="P:DNA replication initiation"/>
    <property type="evidence" value="ECO:0007669"/>
    <property type="project" value="TreeGrafter"/>
</dbReference>
<dbReference type="InterPro" id="IPR007238">
    <property type="entry name" value="DNA_primase_lsu_euk/arc"/>
</dbReference>
<dbReference type="Gene3D" id="1.20.930.80">
    <property type="match status" value="2"/>
</dbReference>
<dbReference type="GO" id="GO:0005658">
    <property type="term" value="C:alpha DNA polymerase:primase complex"/>
    <property type="evidence" value="ECO:0007669"/>
    <property type="project" value="TreeGrafter"/>
</dbReference>
<evidence type="ECO:0000256" key="5">
    <source>
        <dbReference type="ARBA" id="ARBA00022705"/>
    </source>
</evidence>
<feature type="domain" description="DNA primase large subunit C-terminal" evidence="11">
    <location>
        <begin position="239"/>
        <end position="413"/>
    </location>
</feature>
<evidence type="ECO:0000256" key="8">
    <source>
        <dbReference type="ARBA" id="ARBA00023014"/>
    </source>
</evidence>
<dbReference type="EMBL" id="JAQMWT010000529">
    <property type="protein sequence ID" value="KAJ8600125.1"/>
    <property type="molecule type" value="Genomic_DNA"/>
</dbReference>
<proteinExistence type="inferred from homology"/>
<protein>
    <recommendedName>
        <fullName evidence="11">DNA primase large subunit C-terminal domain-containing protein</fullName>
    </recommendedName>
</protein>
<dbReference type="GO" id="GO:0003677">
    <property type="term" value="F:DNA binding"/>
    <property type="evidence" value="ECO:0007669"/>
    <property type="project" value="UniProtKB-KW"/>
</dbReference>
<evidence type="ECO:0000256" key="3">
    <source>
        <dbReference type="ARBA" id="ARBA00022485"/>
    </source>
</evidence>
<dbReference type="GO" id="GO:0046872">
    <property type="term" value="F:metal ion binding"/>
    <property type="evidence" value="ECO:0007669"/>
    <property type="project" value="UniProtKB-KW"/>
</dbReference>
<dbReference type="Pfam" id="PF04104">
    <property type="entry name" value="DNA_primase_lrg"/>
    <property type="match status" value="1"/>
</dbReference>
<keyword evidence="5" id="KW-0235">DNA replication</keyword>
<gene>
    <name evidence="12" type="ORF">CTAYLR_003452</name>
</gene>
<name>A0AAD7U8E8_9STRA</name>
<evidence type="ECO:0000256" key="2">
    <source>
        <dbReference type="ARBA" id="ARBA00010564"/>
    </source>
</evidence>
<accession>A0AAD7U8E8</accession>
<keyword evidence="3" id="KW-0004">4Fe-4S</keyword>
<dbReference type="PANTHER" id="PTHR10537:SF3">
    <property type="entry name" value="DNA PRIMASE LARGE SUBUNIT"/>
    <property type="match status" value="1"/>
</dbReference>
<evidence type="ECO:0000313" key="12">
    <source>
        <dbReference type="EMBL" id="KAJ8600125.1"/>
    </source>
</evidence>
<dbReference type="AlphaFoldDB" id="A0AAD7U8E8"/>
<keyword evidence="4" id="KW-0639">Primosome</keyword>
<dbReference type="GO" id="GO:0006269">
    <property type="term" value="P:DNA replication, synthesis of primer"/>
    <property type="evidence" value="ECO:0007669"/>
    <property type="project" value="UniProtKB-KW"/>
</dbReference>
<evidence type="ECO:0000256" key="9">
    <source>
        <dbReference type="ARBA" id="ARBA00023125"/>
    </source>
</evidence>
<dbReference type="Proteomes" id="UP001230188">
    <property type="component" value="Unassembled WGS sequence"/>
</dbReference>
<keyword evidence="13" id="KW-1185">Reference proteome</keyword>
<evidence type="ECO:0000256" key="6">
    <source>
        <dbReference type="ARBA" id="ARBA00022723"/>
    </source>
</evidence>
<dbReference type="Pfam" id="PF26466">
    <property type="entry name" value="DNA_primase_lrg_N"/>
    <property type="match status" value="2"/>
</dbReference>
<comment type="caution">
    <text evidence="12">The sequence shown here is derived from an EMBL/GenBank/DDBJ whole genome shotgun (WGS) entry which is preliminary data.</text>
</comment>
<evidence type="ECO:0000256" key="10">
    <source>
        <dbReference type="SAM" id="MobiDB-lite"/>
    </source>
</evidence>
<evidence type="ECO:0000256" key="4">
    <source>
        <dbReference type="ARBA" id="ARBA00022515"/>
    </source>
</evidence>
<evidence type="ECO:0000256" key="7">
    <source>
        <dbReference type="ARBA" id="ARBA00023004"/>
    </source>
</evidence>
<keyword evidence="8" id="KW-0411">Iron-sulfur</keyword>
<comment type="cofactor">
    <cofactor evidence="1">
        <name>[4Fe-4S] cluster</name>
        <dbReference type="ChEBI" id="CHEBI:49883"/>
    </cofactor>
</comment>